<evidence type="ECO:0000256" key="2">
    <source>
        <dbReference type="ARBA" id="ARBA00022499"/>
    </source>
</evidence>
<keyword evidence="7" id="KW-0804">Transcription</keyword>
<keyword evidence="3" id="KW-0832">Ubl conjugation</keyword>
<feature type="domain" description="IRF tryptophan pentad repeat" evidence="9">
    <location>
        <begin position="5"/>
        <end position="113"/>
    </location>
</feature>
<evidence type="ECO:0000256" key="3">
    <source>
        <dbReference type="ARBA" id="ARBA00022843"/>
    </source>
</evidence>
<keyword evidence="5" id="KW-0238">DNA-binding</keyword>
<dbReference type="Ensembl" id="ENSPMGT00000002334.1">
    <property type="protein sequence ID" value="ENSPMGP00000002200.1"/>
    <property type="gene ID" value="ENSPMGG00000001967.1"/>
</dbReference>
<accession>A0A3B3ZC48</accession>
<dbReference type="GO" id="GO:0005634">
    <property type="term" value="C:nucleus"/>
    <property type="evidence" value="ECO:0007669"/>
    <property type="project" value="UniProtKB-SubCell"/>
</dbReference>
<evidence type="ECO:0000256" key="4">
    <source>
        <dbReference type="ARBA" id="ARBA00023015"/>
    </source>
</evidence>
<dbReference type="SUPFAM" id="SSF46785">
    <property type="entry name" value="Winged helix' DNA-binding domain"/>
    <property type="match status" value="1"/>
</dbReference>
<keyword evidence="4" id="KW-0805">Transcription regulation</keyword>
<comment type="subcellular location">
    <subcellularLocation>
        <location evidence="1">Nucleus</location>
    </subcellularLocation>
</comment>
<dbReference type="STRING" id="409849.ENSPMGP00000002200"/>
<evidence type="ECO:0000259" key="9">
    <source>
        <dbReference type="PROSITE" id="PS51507"/>
    </source>
</evidence>
<proteinExistence type="predicted"/>
<organism evidence="10 11">
    <name type="scientific">Periophthalmus magnuspinnatus</name>
    <dbReference type="NCBI Taxonomy" id="409849"/>
    <lineage>
        <taxon>Eukaryota</taxon>
        <taxon>Metazoa</taxon>
        <taxon>Chordata</taxon>
        <taxon>Craniata</taxon>
        <taxon>Vertebrata</taxon>
        <taxon>Euteleostomi</taxon>
        <taxon>Actinopterygii</taxon>
        <taxon>Neopterygii</taxon>
        <taxon>Teleostei</taxon>
        <taxon>Neoteleostei</taxon>
        <taxon>Acanthomorphata</taxon>
        <taxon>Gobiaria</taxon>
        <taxon>Gobiiformes</taxon>
        <taxon>Gobioidei</taxon>
        <taxon>Gobiidae</taxon>
        <taxon>Oxudercinae</taxon>
        <taxon>Periophthalmus</taxon>
    </lineage>
</organism>
<dbReference type="FunFam" id="1.10.10.10:FF:000065">
    <property type="entry name" value="Interferon regulatory factor"/>
    <property type="match status" value="1"/>
</dbReference>
<evidence type="ECO:0000256" key="5">
    <source>
        <dbReference type="ARBA" id="ARBA00023125"/>
    </source>
</evidence>
<dbReference type="Pfam" id="PF00605">
    <property type="entry name" value="IRF"/>
    <property type="match status" value="1"/>
</dbReference>
<evidence type="ECO:0000256" key="1">
    <source>
        <dbReference type="ARBA" id="ARBA00004123"/>
    </source>
</evidence>
<keyword evidence="8" id="KW-0539">Nucleus</keyword>
<dbReference type="InterPro" id="IPR001346">
    <property type="entry name" value="Interferon_reg_fact_DNA-bd_dom"/>
</dbReference>
<dbReference type="GO" id="GO:0000981">
    <property type="term" value="F:DNA-binding transcription factor activity, RNA polymerase II-specific"/>
    <property type="evidence" value="ECO:0007669"/>
    <property type="project" value="TreeGrafter"/>
</dbReference>
<dbReference type="GO" id="GO:0000978">
    <property type="term" value="F:RNA polymerase II cis-regulatory region sequence-specific DNA binding"/>
    <property type="evidence" value="ECO:0007669"/>
    <property type="project" value="TreeGrafter"/>
</dbReference>
<name>A0A3B3ZC48_9GOBI</name>
<dbReference type="PANTHER" id="PTHR11949:SF22">
    <property type="entry name" value="INTERFERON REGULATORY FACTOR 2"/>
    <property type="match status" value="1"/>
</dbReference>
<keyword evidence="2" id="KW-1017">Isopeptide bond</keyword>
<dbReference type="SMART" id="SM00348">
    <property type="entry name" value="IRF"/>
    <property type="match status" value="1"/>
</dbReference>
<evidence type="ECO:0000313" key="11">
    <source>
        <dbReference type="Proteomes" id="UP000261520"/>
    </source>
</evidence>
<dbReference type="Gene3D" id="1.10.10.10">
    <property type="entry name" value="Winged helix-like DNA-binding domain superfamily/Winged helix DNA-binding domain"/>
    <property type="match status" value="1"/>
</dbReference>
<protein>
    <recommendedName>
        <fullName evidence="9">IRF tryptophan pentad repeat domain-containing protein</fullName>
    </recommendedName>
</protein>
<dbReference type="InterPro" id="IPR036388">
    <property type="entry name" value="WH-like_DNA-bd_sf"/>
</dbReference>
<evidence type="ECO:0000256" key="6">
    <source>
        <dbReference type="ARBA" id="ARBA00023159"/>
    </source>
</evidence>
<dbReference type="PANTHER" id="PTHR11949">
    <property type="entry name" value="INTERFERON REGULATORY FACTOR"/>
    <property type="match status" value="1"/>
</dbReference>
<evidence type="ECO:0000256" key="7">
    <source>
        <dbReference type="ARBA" id="ARBA00023163"/>
    </source>
</evidence>
<sequence>MPMDRLRMRPWLEEQIDSCEIPGLKWVNKEERIFQIPWLHGSHQHWDLEKDTLLFMRWAIHTGKYRPGEERPNPRVWKSNFRCALNSLPDIVEVKNKTIKRGSNAFRVYKMLSFDRHINKGEEKIQK</sequence>
<dbReference type="PROSITE" id="PS51507">
    <property type="entry name" value="IRF_2"/>
    <property type="match status" value="1"/>
</dbReference>
<reference evidence="10" key="2">
    <citation type="submission" date="2025-09" db="UniProtKB">
        <authorList>
            <consortium name="Ensembl"/>
        </authorList>
    </citation>
    <scope>IDENTIFICATION</scope>
</reference>
<reference evidence="10" key="1">
    <citation type="submission" date="2025-08" db="UniProtKB">
        <authorList>
            <consortium name="Ensembl"/>
        </authorList>
    </citation>
    <scope>IDENTIFICATION</scope>
</reference>
<dbReference type="PRINTS" id="PR00267">
    <property type="entry name" value="INTFRNREGFCT"/>
</dbReference>
<dbReference type="InterPro" id="IPR036390">
    <property type="entry name" value="WH_DNA-bd_sf"/>
</dbReference>
<dbReference type="CDD" id="cd00103">
    <property type="entry name" value="IRF"/>
    <property type="match status" value="1"/>
</dbReference>
<keyword evidence="11" id="KW-1185">Reference proteome</keyword>
<evidence type="ECO:0000256" key="8">
    <source>
        <dbReference type="ARBA" id="ARBA00023242"/>
    </source>
</evidence>
<dbReference type="AlphaFoldDB" id="A0A3B3ZC48"/>
<keyword evidence="6" id="KW-0010">Activator</keyword>
<evidence type="ECO:0000313" key="10">
    <source>
        <dbReference type="Ensembl" id="ENSPMGP00000002200.1"/>
    </source>
</evidence>
<dbReference type="GO" id="GO:0002376">
    <property type="term" value="P:immune system process"/>
    <property type="evidence" value="ECO:0007669"/>
    <property type="project" value="TreeGrafter"/>
</dbReference>
<dbReference type="Proteomes" id="UP000261520">
    <property type="component" value="Unplaced"/>
</dbReference>